<dbReference type="Proteomes" id="UP001151518">
    <property type="component" value="Unassembled WGS sequence"/>
</dbReference>
<evidence type="ECO:0008006" key="4">
    <source>
        <dbReference type="Google" id="ProtNLM"/>
    </source>
</evidence>
<dbReference type="OrthoDB" id="5778525at2759"/>
<comment type="caution">
    <text evidence="2">The sequence shown here is derived from an EMBL/GenBank/DDBJ whole genome shotgun (WGS) entry which is preliminary data.</text>
</comment>
<dbReference type="EMBL" id="JANBTW010000030">
    <property type="protein sequence ID" value="KAJ2677625.1"/>
    <property type="molecule type" value="Genomic_DNA"/>
</dbReference>
<gene>
    <name evidence="2" type="ORF">GGI25_003015</name>
</gene>
<evidence type="ECO:0000313" key="2">
    <source>
        <dbReference type="EMBL" id="KAJ2677625.1"/>
    </source>
</evidence>
<reference evidence="2" key="1">
    <citation type="submission" date="2022-07" db="EMBL/GenBank/DDBJ databases">
        <title>Phylogenomic reconstructions and comparative analyses of Kickxellomycotina fungi.</title>
        <authorList>
            <person name="Reynolds N.K."/>
            <person name="Stajich J.E."/>
            <person name="Barry K."/>
            <person name="Grigoriev I.V."/>
            <person name="Crous P."/>
            <person name="Smith M.E."/>
        </authorList>
    </citation>
    <scope>NUCLEOTIDE SEQUENCE</scope>
    <source>
        <strain evidence="2">NRRL 3115</strain>
    </source>
</reference>
<evidence type="ECO:0000313" key="3">
    <source>
        <dbReference type="Proteomes" id="UP001151518"/>
    </source>
</evidence>
<organism evidence="2 3">
    <name type="scientific">Coemansia spiralis</name>
    <dbReference type="NCBI Taxonomy" id="417178"/>
    <lineage>
        <taxon>Eukaryota</taxon>
        <taxon>Fungi</taxon>
        <taxon>Fungi incertae sedis</taxon>
        <taxon>Zoopagomycota</taxon>
        <taxon>Kickxellomycotina</taxon>
        <taxon>Kickxellomycetes</taxon>
        <taxon>Kickxellales</taxon>
        <taxon>Kickxellaceae</taxon>
        <taxon>Coemansia</taxon>
    </lineage>
</organism>
<feature type="region of interest" description="Disordered" evidence="1">
    <location>
        <begin position="116"/>
        <end position="135"/>
    </location>
</feature>
<feature type="compositionally biased region" description="Low complexity" evidence="1">
    <location>
        <begin position="16"/>
        <end position="42"/>
    </location>
</feature>
<feature type="region of interest" description="Disordered" evidence="1">
    <location>
        <begin position="389"/>
        <end position="409"/>
    </location>
</feature>
<feature type="compositionally biased region" description="Polar residues" evidence="1">
    <location>
        <begin position="1"/>
        <end position="15"/>
    </location>
</feature>
<dbReference type="CDD" id="cd00083">
    <property type="entry name" value="bHLH_SF"/>
    <property type="match status" value="1"/>
</dbReference>
<proteinExistence type="predicted"/>
<feature type="region of interest" description="Disordered" evidence="1">
    <location>
        <begin position="295"/>
        <end position="359"/>
    </location>
</feature>
<feature type="compositionally biased region" description="Polar residues" evidence="1">
    <location>
        <begin position="49"/>
        <end position="67"/>
    </location>
</feature>
<evidence type="ECO:0000256" key="1">
    <source>
        <dbReference type="SAM" id="MobiDB-lite"/>
    </source>
</evidence>
<feature type="region of interest" description="Disordered" evidence="1">
    <location>
        <begin position="1"/>
        <end position="67"/>
    </location>
</feature>
<sequence>MTLSNALAKAAQSTIARAGASDSDSSGRKTNSTSSSPLLSQSPPFPLYTQPTTADSPPTSIPSEPQINQNIPVAPMLHLTDIGSLGLTEHTGRNIQYADPMSRGWIHSLISQLTGTTSQDMDKQNTTTELQGPNSNADIPRSLSFPMAQHLSHTTQSAKDNAGLSTSDYRSLTDMLEIGYDSGGRRVISMPNPLGNLFETPINPVHPQYALVADCRQVQTSAPLTSDIDRLLGLQSQLGISAFASLENSLPSISQSLSQQAVYATPAPETTGEPAKKAKWSKTHSCSADANADAQCSKPVDHLPPLPFTSELPAKPISTQSQQAPQTLAETSSQAIRADTNSPHTHDSNATTPLLSTAPGTPMSALIPHRVDRQLAAAGARPLLFVRPRGKDDQQRRRKRRCVSANETDVPAEENSLQWQRISEQRRRDAMRENFDLLKRMLPQAYMDSDDGRELARPVLLARFLRWVDDTLIEMEGLKAEVTRLKTQVEKPGSTVWPNQVGSYYPCF</sequence>
<feature type="compositionally biased region" description="Polar residues" evidence="1">
    <location>
        <begin position="317"/>
        <end position="359"/>
    </location>
</feature>
<dbReference type="AlphaFoldDB" id="A0A9W8KXZ1"/>
<name>A0A9W8KXZ1_9FUNG</name>
<protein>
    <recommendedName>
        <fullName evidence="4">BHLH domain-containing protein</fullName>
    </recommendedName>
</protein>
<accession>A0A9W8KXZ1</accession>